<evidence type="ECO:0000256" key="2">
    <source>
        <dbReference type="SAM" id="Phobius"/>
    </source>
</evidence>
<keyword evidence="2" id="KW-0812">Transmembrane</keyword>
<feature type="compositionally biased region" description="Low complexity" evidence="1">
    <location>
        <begin position="191"/>
        <end position="206"/>
    </location>
</feature>
<feature type="compositionally biased region" description="Low complexity" evidence="1">
    <location>
        <begin position="161"/>
        <end position="182"/>
    </location>
</feature>
<evidence type="ECO:0000313" key="3">
    <source>
        <dbReference type="EMBL" id="MCC8361525.1"/>
    </source>
</evidence>
<dbReference type="PRINTS" id="PR01217">
    <property type="entry name" value="PRICHEXTENSN"/>
</dbReference>
<proteinExistence type="predicted"/>
<evidence type="ECO:0000313" key="4">
    <source>
        <dbReference type="Proteomes" id="UP001165293"/>
    </source>
</evidence>
<comment type="caution">
    <text evidence="3">The sequence shown here is derived from an EMBL/GenBank/DDBJ whole genome shotgun (WGS) entry which is preliminary data.</text>
</comment>
<dbReference type="Proteomes" id="UP001165293">
    <property type="component" value="Unassembled WGS sequence"/>
</dbReference>
<feature type="compositionally biased region" description="Pro residues" evidence="1">
    <location>
        <begin position="207"/>
        <end position="227"/>
    </location>
</feature>
<feature type="region of interest" description="Disordered" evidence="1">
    <location>
        <begin position="142"/>
        <end position="265"/>
    </location>
</feature>
<keyword evidence="2" id="KW-1133">Transmembrane helix</keyword>
<organism evidence="3 4">
    <name type="scientific">Noviluteimonas lactosilytica</name>
    <dbReference type="NCBI Taxonomy" id="2888523"/>
    <lineage>
        <taxon>Bacteria</taxon>
        <taxon>Pseudomonadati</taxon>
        <taxon>Pseudomonadota</taxon>
        <taxon>Gammaproteobacteria</taxon>
        <taxon>Lysobacterales</taxon>
        <taxon>Lysobacteraceae</taxon>
        <taxon>Noviluteimonas</taxon>
    </lineage>
</organism>
<keyword evidence="2" id="KW-0472">Membrane</keyword>
<accession>A0ABS8JDB2</accession>
<gene>
    <name evidence="3" type="ORF">LK996_00290</name>
</gene>
<reference evidence="3" key="1">
    <citation type="submission" date="2021-10" db="EMBL/GenBank/DDBJ databases">
        <authorList>
            <person name="Lyu M."/>
            <person name="Wang X."/>
            <person name="Meng X."/>
            <person name="Xu K."/>
        </authorList>
    </citation>
    <scope>NUCLEOTIDE SEQUENCE</scope>
    <source>
        <strain evidence="3">A6</strain>
    </source>
</reference>
<feature type="compositionally biased region" description="Low complexity" evidence="1">
    <location>
        <begin position="338"/>
        <end position="391"/>
    </location>
</feature>
<feature type="compositionally biased region" description="Low complexity" evidence="1">
    <location>
        <begin position="412"/>
        <end position="426"/>
    </location>
</feature>
<protein>
    <recommendedName>
        <fullName evidence="5">Transmembrane repetitive protein</fullName>
    </recommendedName>
</protein>
<sequence>MFSAADIIEALGLRRRLKSIRPQAPGTFPPGWQAWFDTMQATPRGVSGAMPQDVIAELVLRPLSAPPTRVANLNRWQAFATLWRQQWHPPGKEERGVRIFAASFSAAMHLFFAILLTWLAWVRIPPPPAGEGDTVVQVEFIGTGTPEDTGGGAPQGPQPEPEQTAAAPAAPAASPTPTQVEPQPQPPAPQPEQVQPEPEQPVAAQPPAEPQPPEPEPTPIEVPPAPQPLQVTQVPEPDTTFVLPPPRPREVNVPQPNLVVPELRQPTERTRVERLQRETLDAPRVDVERIRVAPVVRGEESARLTQALPTISAPTRAQEISVPALRGEERAIPMPSRGTTPTAAAPGDSTSTTPSTAPGTSTAATSAQPGGQQAPGAGTSPAAQPGAGHAPGAPPGAWPSPERGDDFGVGTRNRPGGAPGASARPGIFDEQGRPNIGEPPTPGQNAPGTVEAHIADLDRAGQWLKRPPLDYKPTTFDKYWRPHETLLQEWVRKGIKSIAIPIPGTNKKLSCVVSILQFGGGCGLTDPDINNQPASARPSPDIPFKPWLQEDNGSIRTPPPNASTRAQPPGL</sequence>
<feature type="region of interest" description="Disordered" evidence="1">
    <location>
        <begin position="528"/>
        <end position="571"/>
    </location>
</feature>
<dbReference type="RefSeq" id="WP_230525179.1">
    <property type="nucleotide sequence ID" value="NZ_JAJGAK010000001.1"/>
</dbReference>
<evidence type="ECO:0008006" key="5">
    <source>
        <dbReference type="Google" id="ProtNLM"/>
    </source>
</evidence>
<feature type="transmembrane region" description="Helical" evidence="2">
    <location>
        <begin position="99"/>
        <end position="121"/>
    </location>
</feature>
<dbReference type="EMBL" id="JAJGAK010000001">
    <property type="protein sequence ID" value="MCC8361525.1"/>
    <property type="molecule type" value="Genomic_DNA"/>
</dbReference>
<evidence type="ECO:0000256" key="1">
    <source>
        <dbReference type="SAM" id="MobiDB-lite"/>
    </source>
</evidence>
<name>A0ABS8JDB2_9GAMM</name>
<keyword evidence="4" id="KW-1185">Reference proteome</keyword>
<feature type="compositionally biased region" description="Polar residues" evidence="1">
    <location>
        <begin position="562"/>
        <end position="571"/>
    </location>
</feature>
<feature type="region of interest" description="Disordered" evidence="1">
    <location>
        <begin position="320"/>
        <end position="448"/>
    </location>
</feature>